<evidence type="ECO:0000313" key="1">
    <source>
        <dbReference type="EMBL" id="NYF38917.1"/>
    </source>
</evidence>
<sequence length="156" mass="16722">MLLLATACTGGGPSLDEAAEVLAADARKLESLHPAVDKKVVDETGDGNDDFASCSNDDTALRVYQVTGNLKEGTQPIPAEQADLYGRPLRDKLKEIGYTIDRNSSWAQPGRSVSILRKQDPGITFIVLVQTSQPNVEIIGKTDCLPAPRRSERGSG</sequence>
<dbReference type="AlphaFoldDB" id="A0A852UNG4"/>
<gene>
    <name evidence="1" type="ORF">HDA43_001076</name>
</gene>
<evidence type="ECO:0000313" key="2">
    <source>
        <dbReference type="Proteomes" id="UP000576393"/>
    </source>
</evidence>
<protein>
    <submittedName>
        <fullName evidence="1">Uncharacterized protein</fullName>
    </submittedName>
</protein>
<dbReference type="EMBL" id="JACCCO010000001">
    <property type="protein sequence ID" value="NYF38917.1"/>
    <property type="molecule type" value="Genomic_DNA"/>
</dbReference>
<proteinExistence type="predicted"/>
<dbReference type="Proteomes" id="UP000576393">
    <property type="component" value="Unassembled WGS sequence"/>
</dbReference>
<keyword evidence="2" id="KW-1185">Reference proteome</keyword>
<reference evidence="1 2" key="1">
    <citation type="submission" date="2020-07" db="EMBL/GenBank/DDBJ databases">
        <title>Sequencing the genomes of 1000 actinobacteria strains.</title>
        <authorList>
            <person name="Klenk H.-P."/>
        </authorList>
    </citation>
    <scope>NUCLEOTIDE SEQUENCE [LARGE SCALE GENOMIC DNA]</scope>
    <source>
        <strain evidence="1 2">DSM 45763</strain>
    </source>
</reference>
<accession>A0A852UNG4</accession>
<name>A0A852UNG4_9ACTN</name>
<comment type="caution">
    <text evidence="1">The sequence shown here is derived from an EMBL/GenBank/DDBJ whole genome shotgun (WGS) entry which is preliminary data.</text>
</comment>
<dbReference type="RefSeq" id="WP_179818605.1">
    <property type="nucleotide sequence ID" value="NZ_JACCCO010000001.1"/>
</dbReference>
<organism evidence="1 2">
    <name type="scientific">Streptosporangium sandarakinum</name>
    <dbReference type="NCBI Taxonomy" id="1260955"/>
    <lineage>
        <taxon>Bacteria</taxon>
        <taxon>Bacillati</taxon>
        <taxon>Actinomycetota</taxon>
        <taxon>Actinomycetes</taxon>
        <taxon>Streptosporangiales</taxon>
        <taxon>Streptosporangiaceae</taxon>
        <taxon>Streptosporangium</taxon>
    </lineage>
</organism>